<reference evidence="2 3" key="1">
    <citation type="submission" date="2021-01" db="EMBL/GenBank/DDBJ databases">
        <title>Actinoplanes sp. nov. LDG1-01 isolated from lichen.</title>
        <authorList>
            <person name="Saeng-In P."/>
            <person name="Phongsopitanun W."/>
            <person name="Kanchanasin P."/>
            <person name="Yuki M."/>
            <person name="Kudo T."/>
            <person name="Ohkuma M."/>
            <person name="Tanasupawat S."/>
        </authorList>
    </citation>
    <scope>NUCLEOTIDE SEQUENCE [LARGE SCALE GENOMIC DNA]</scope>
    <source>
        <strain evidence="2 3">LDG1-01</strain>
    </source>
</reference>
<name>A0ABS1VV96_9ACTN</name>
<accession>A0ABS1VV96</accession>
<feature type="transmembrane region" description="Helical" evidence="1">
    <location>
        <begin position="39"/>
        <end position="60"/>
    </location>
</feature>
<evidence type="ECO:0000313" key="2">
    <source>
        <dbReference type="EMBL" id="MBL7258376.1"/>
    </source>
</evidence>
<sequence>MTDELIQAAYEKIASAAPPPERIRARLQARSRSHRQRRAVLAGAGALGATALTVPFVHFLRGGSPPETAPIDAVTASAPPPKPAATAPLRYALGWLPAGVGEQYREATTDGGTRTWLLDGLTYPTDYTVAKGVTLAVGERSEDNAGTPVTIGDVTGRLVVTDSSFVEWTPKGGPTMIVTVYGLPGSTEVALRMARSVRPTRATIPVWIRSPWIPDRFRGSTSARLIPLAGGGWRQELTYAAPRFTQVLRIVAGTAKPSDPTQLQRQRPDGTWLWIPEHPADMVGLEPFEPPTTAEATRLLDELVCVTPDLEWVGGRL</sequence>
<comment type="caution">
    <text evidence="2">The sequence shown here is derived from an EMBL/GenBank/DDBJ whole genome shotgun (WGS) entry which is preliminary data.</text>
</comment>
<keyword evidence="1" id="KW-1133">Transmembrane helix</keyword>
<dbReference type="EMBL" id="JAENHO010000008">
    <property type="protein sequence ID" value="MBL7258376.1"/>
    <property type="molecule type" value="Genomic_DNA"/>
</dbReference>
<keyword evidence="3" id="KW-1185">Reference proteome</keyword>
<organism evidence="2 3">
    <name type="scientific">Paractinoplanes lichenicola</name>
    <dbReference type="NCBI Taxonomy" id="2802976"/>
    <lineage>
        <taxon>Bacteria</taxon>
        <taxon>Bacillati</taxon>
        <taxon>Actinomycetota</taxon>
        <taxon>Actinomycetes</taxon>
        <taxon>Micromonosporales</taxon>
        <taxon>Micromonosporaceae</taxon>
        <taxon>Paractinoplanes</taxon>
    </lineage>
</organism>
<gene>
    <name evidence="2" type="ORF">JKJ07_29110</name>
</gene>
<evidence type="ECO:0000256" key="1">
    <source>
        <dbReference type="SAM" id="Phobius"/>
    </source>
</evidence>
<proteinExistence type="predicted"/>
<keyword evidence="1" id="KW-0472">Membrane</keyword>
<dbReference type="RefSeq" id="WP_202994995.1">
    <property type="nucleotide sequence ID" value="NZ_JAENHO010000008.1"/>
</dbReference>
<dbReference type="Proteomes" id="UP000598996">
    <property type="component" value="Unassembled WGS sequence"/>
</dbReference>
<protein>
    <submittedName>
        <fullName evidence="2">Uncharacterized protein</fullName>
    </submittedName>
</protein>
<evidence type="ECO:0000313" key="3">
    <source>
        <dbReference type="Proteomes" id="UP000598996"/>
    </source>
</evidence>
<keyword evidence="1" id="KW-0812">Transmembrane</keyword>